<dbReference type="InterPro" id="IPR018783">
    <property type="entry name" value="TF_ENY2"/>
</dbReference>
<evidence type="ECO:0000256" key="7">
    <source>
        <dbReference type="SAM" id="MobiDB-lite"/>
    </source>
</evidence>
<comment type="function">
    <text evidence="4">Involved in mitochondrial genome encoded proteins translation. Involved in the binding of tRNA to the ribosomes.</text>
</comment>
<comment type="caution">
    <text evidence="9">The sequence shown here is derived from an EMBL/GenBank/DDBJ whole genome shotgun (WGS) entry which is preliminary data.</text>
</comment>
<proteinExistence type="inferred from homology"/>
<dbReference type="AlphaFoldDB" id="A0A1C7M8Z6"/>
<name>A0A1C7M8Z6_GRIFR</name>
<dbReference type="SMART" id="SM01403">
    <property type="entry name" value="Ribosomal_S10"/>
    <property type="match status" value="1"/>
</dbReference>
<dbReference type="GO" id="GO:0000124">
    <property type="term" value="C:SAGA complex"/>
    <property type="evidence" value="ECO:0007669"/>
    <property type="project" value="UniProtKB-UniRule"/>
</dbReference>
<comment type="subunit">
    <text evidence="6">Component of the nuclear pore complex (NPC)-associated TREX-2 complex (transcription and export complex 2), composed of at least SUS1, SAC3, THP1, SEM1, and CDC31. TREX-2 contains 2 SUS1 chains. The TREX-2 complex interacts with the nucleoporin NUP1. Component of the 1.8 MDa SAGA transcription coactivator-HAT complex. SAGA is built of 5 distinct domains with specialized functions. Within the SAGA complex, SUS1, SGF11, SGF73 and UBP8 form an additional subcomplex of SAGA called the DUB module (deubiquitination module). Interacts directly with THP1, SAC3, SGF11, and with the RNA polymerase II.</text>
</comment>
<comment type="function">
    <text evidence="6">Involved in mRNA export coupled transcription activation by association with both the TREX-2 and the SAGA complexes. At the promoters, SAGA is required for recruitment of the basal transcription machinery. It influences RNA polymerase II transcriptional activity through different activities such as TBP interaction and promoter selectivity, interaction with transcription activators, and chromatin modification through histone acetylation and deubiquitination. Within the SAGA complex, participates to a subcomplex required for deubiquitination of H2B and for the maintenance of steady-state H3 methylation levels. The TREX-2 complex functions in docking export-competent ribonucleoprotein particles (mRNPs) to the nuclear entrance of the nuclear pore complex (nuclear basket). TREX-2 participates in mRNA export and accurate chromatin positioning in the nucleus by tethering genes to the nuclear periphery. May also be involved in cytoplasmic mRNA decay by interaction with components of P-bodies.</text>
</comment>
<feature type="region of interest" description="Disordered" evidence="7">
    <location>
        <begin position="286"/>
        <end position="314"/>
    </location>
</feature>
<evidence type="ECO:0000256" key="1">
    <source>
        <dbReference type="ARBA" id="ARBA00007102"/>
    </source>
</evidence>
<dbReference type="FunFam" id="3.30.70.600:FF:000003">
    <property type="entry name" value="30S ribosomal protein S10"/>
    <property type="match status" value="1"/>
</dbReference>
<keyword evidence="2 9" id="KW-0689">Ribosomal protein</keyword>
<dbReference type="OrthoDB" id="366214at2759"/>
<keyword evidence="6" id="KW-0963">Cytoplasm</keyword>
<dbReference type="GO" id="GO:1990904">
    <property type="term" value="C:ribonucleoprotein complex"/>
    <property type="evidence" value="ECO:0007669"/>
    <property type="project" value="UniProtKB-KW"/>
</dbReference>
<dbReference type="GO" id="GO:0006412">
    <property type="term" value="P:translation"/>
    <property type="evidence" value="ECO:0007669"/>
    <property type="project" value="InterPro"/>
</dbReference>
<dbReference type="SUPFAM" id="SSF54999">
    <property type="entry name" value="Ribosomal protein S10"/>
    <property type="match status" value="1"/>
</dbReference>
<comment type="subunit">
    <text evidence="5">Part of the mitochondrial small ribosomal subunit.</text>
</comment>
<evidence type="ECO:0000259" key="8">
    <source>
        <dbReference type="SMART" id="SM01403"/>
    </source>
</evidence>
<dbReference type="GO" id="GO:0005654">
    <property type="term" value="C:nucleoplasm"/>
    <property type="evidence" value="ECO:0007669"/>
    <property type="project" value="UniProtKB-SubCell"/>
</dbReference>
<reference evidence="9 10" key="1">
    <citation type="submission" date="2016-03" db="EMBL/GenBank/DDBJ databases">
        <title>Whole genome sequencing of Grifola frondosa 9006-11.</title>
        <authorList>
            <person name="Min B."/>
            <person name="Park H."/>
            <person name="Kim J.-G."/>
            <person name="Cho H."/>
            <person name="Oh Y.-L."/>
            <person name="Kong W.-S."/>
            <person name="Choi I.-G."/>
        </authorList>
    </citation>
    <scope>NUCLEOTIDE SEQUENCE [LARGE SCALE GENOMIC DNA]</scope>
    <source>
        <strain evidence="9 10">9006-11</strain>
    </source>
</reference>
<dbReference type="EMBL" id="LUGG01000007">
    <property type="protein sequence ID" value="OBZ73405.1"/>
    <property type="molecule type" value="Genomic_DNA"/>
</dbReference>
<dbReference type="GO" id="GO:0006406">
    <property type="term" value="P:mRNA export from nucleus"/>
    <property type="evidence" value="ECO:0007669"/>
    <property type="project" value="UniProtKB-UniRule"/>
</dbReference>
<dbReference type="Proteomes" id="UP000092993">
    <property type="component" value="Unassembled WGS sequence"/>
</dbReference>
<dbReference type="GO" id="GO:0005643">
    <property type="term" value="C:nuclear pore"/>
    <property type="evidence" value="ECO:0007669"/>
    <property type="project" value="UniProtKB-UniRule"/>
</dbReference>
<keyword evidence="6" id="KW-0811">Translocation</keyword>
<accession>A0A1C7M8Z6</accession>
<evidence type="ECO:0000313" key="9">
    <source>
        <dbReference type="EMBL" id="OBZ73405.1"/>
    </source>
</evidence>
<dbReference type="Pfam" id="PF00338">
    <property type="entry name" value="Ribosomal_S10"/>
    <property type="match status" value="1"/>
</dbReference>
<dbReference type="Gene3D" id="1.10.246.140">
    <property type="match status" value="1"/>
</dbReference>
<dbReference type="GO" id="GO:0006368">
    <property type="term" value="P:transcription elongation by RNA polymerase II"/>
    <property type="evidence" value="ECO:0007669"/>
    <property type="project" value="UniProtKB-UniRule"/>
</dbReference>
<dbReference type="InterPro" id="IPR038212">
    <property type="entry name" value="TF_EnY2_sf"/>
</dbReference>
<dbReference type="PANTHER" id="PTHR11700">
    <property type="entry name" value="30S RIBOSOMAL PROTEIN S10 FAMILY MEMBER"/>
    <property type="match status" value="1"/>
</dbReference>
<evidence type="ECO:0000256" key="5">
    <source>
        <dbReference type="ARBA" id="ARBA00065857"/>
    </source>
</evidence>
<keyword evidence="6" id="KW-0653">Protein transport</keyword>
<dbReference type="GO" id="GO:0015031">
    <property type="term" value="P:protein transport"/>
    <property type="evidence" value="ECO:0007669"/>
    <property type="project" value="UniProtKB-KW"/>
</dbReference>
<comment type="subcellular location">
    <subcellularLocation>
        <location evidence="6">Nucleus</location>
        <location evidence="6">Nucleoplasm</location>
    </subcellularLocation>
    <subcellularLocation>
        <location evidence="6">Cytoplasm</location>
        <location evidence="6">P-body</location>
    </subcellularLocation>
</comment>
<dbReference type="HAMAP" id="MF_00508">
    <property type="entry name" value="Ribosomal_uS10"/>
    <property type="match status" value="1"/>
</dbReference>
<dbReference type="GO" id="GO:0006325">
    <property type="term" value="P:chromatin organization"/>
    <property type="evidence" value="ECO:0007669"/>
    <property type="project" value="UniProtKB-KW"/>
</dbReference>
<evidence type="ECO:0000313" key="10">
    <source>
        <dbReference type="Proteomes" id="UP000092993"/>
    </source>
</evidence>
<dbReference type="GO" id="GO:0000932">
    <property type="term" value="C:P-body"/>
    <property type="evidence" value="ECO:0007669"/>
    <property type="project" value="UniProtKB-SubCell"/>
</dbReference>
<dbReference type="GO" id="GO:0005840">
    <property type="term" value="C:ribosome"/>
    <property type="evidence" value="ECO:0007669"/>
    <property type="project" value="UniProtKB-KW"/>
</dbReference>
<dbReference type="GO" id="GO:0070390">
    <property type="term" value="C:transcription export complex 2"/>
    <property type="evidence" value="ECO:0007669"/>
    <property type="project" value="UniProtKB-UniRule"/>
</dbReference>
<evidence type="ECO:0000256" key="2">
    <source>
        <dbReference type="ARBA" id="ARBA00022980"/>
    </source>
</evidence>
<keyword evidence="3" id="KW-0687">Ribonucleoprotein</keyword>
<comment type="similarity">
    <text evidence="6">Belongs to the ENY2 family.</text>
</comment>
<protein>
    <recommendedName>
        <fullName evidence="6">Transcription and mRNA export factor SUS1</fullName>
    </recommendedName>
</protein>
<evidence type="ECO:0000256" key="6">
    <source>
        <dbReference type="HAMAP-Rule" id="MF_03046"/>
    </source>
</evidence>
<keyword evidence="6" id="KW-0813">Transport</keyword>
<feature type="domain" description="Small ribosomal subunit protein uS10" evidence="8">
    <location>
        <begin position="145"/>
        <end position="242"/>
    </location>
</feature>
<gene>
    <name evidence="9" type="primary">RSM10</name>
    <name evidence="6" type="synonym">SUS1</name>
    <name evidence="9" type="ORF">A0H81_06984</name>
</gene>
<organism evidence="9 10">
    <name type="scientific">Grifola frondosa</name>
    <name type="common">Maitake</name>
    <name type="synonym">Polyporus frondosus</name>
    <dbReference type="NCBI Taxonomy" id="5627"/>
    <lineage>
        <taxon>Eukaryota</taxon>
        <taxon>Fungi</taxon>
        <taxon>Dikarya</taxon>
        <taxon>Basidiomycota</taxon>
        <taxon>Agaricomycotina</taxon>
        <taxon>Agaricomycetes</taxon>
        <taxon>Polyporales</taxon>
        <taxon>Grifolaceae</taxon>
        <taxon>Grifola</taxon>
    </lineage>
</organism>
<dbReference type="InterPro" id="IPR027486">
    <property type="entry name" value="Ribosomal_uS10_dom"/>
</dbReference>
<keyword evidence="6" id="KW-0804">Transcription</keyword>
<keyword evidence="6" id="KW-0010">Activator</keyword>
<dbReference type="PRINTS" id="PR00971">
    <property type="entry name" value="RIBOSOMALS10"/>
</dbReference>
<sequence length="314" mass="35266">MPSTQKGSRHEGLYAQAQRRMVESGEWDRISFLLNQQLNESGWLDNFRHKSKEIARNSESVTVETLIAELHPFAEAAVSEPVKKDILTVIRRWVRFNTTAASPLSITELPPESITEPVYASNVVNGRGVRQPYYHPQTHGIPVASIQFRSYHPELLDLFAHFTSHAAASLAIPISRTVHLPTQRSLWTVPRSPFVHKKSQENFERKVHKRLIKAWDAHHEVVDLWIKYLEEHAMPGVGIRVTKWQSAPVGIGQKTLEAVMNQMRLDSVTRAEKVKALGEQIVQQELAASEAGSSQAPVPQAAEEKASSTGQDNL</sequence>
<keyword evidence="6" id="KW-0156">Chromatin regulator</keyword>
<dbReference type="GO" id="GO:0071819">
    <property type="term" value="C:DUBm complex"/>
    <property type="evidence" value="ECO:0007669"/>
    <property type="project" value="UniProtKB-UniRule"/>
</dbReference>
<comment type="similarity">
    <text evidence="1">Belongs to the universal ribosomal protein uS10 family.</text>
</comment>
<keyword evidence="6" id="KW-0805">Transcription regulation</keyword>
<keyword evidence="6" id="KW-0539">Nucleus</keyword>
<keyword evidence="6" id="KW-0509">mRNA transport</keyword>
<dbReference type="InterPro" id="IPR001848">
    <property type="entry name" value="Ribosomal_uS10"/>
</dbReference>
<dbReference type="STRING" id="5627.A0A1C7M8Z6"/>
<dbReference type="GO" id="GO:0003713">
    <property type="term" value="F:transcription coactivator activity"/>
    <property type="evidence" value="ECO:0007669"/>
    <property type="project" value="UniProtKB-UniRule"/>
</dbReference>
<keyword evidence="10" id="KW-1185">Reference proteome</keyword>
<evidence type="ECO:0000256" key="3">
    <source>
        <dbReference type="ARBA" id="ARBA00023274"/>
    </source>
</evidence>
<dbReference type="GO" id="GO:0003735">
    <property type="term" value="F:structural constituent of ribosome"/>
    <property type="evidence" value="ECO:0007669"/>
    <property type="project" value="InterPro"/>
</dbReference>
<dbReference type="Pfam" id="PF10163">
    <property type="entry name" value="EnY2"/>
    <property type="match status" value="1"/>
</dbReference>
<evidence type="ECO:0000256" key="4">
    <source>
        <dbReference type="ARBA" id="ARBA00057689"/>
    </source>
</evidence>
<dbReference type="Gene3D" id="3.30.70.600">
    <property type="entry name" value="Ribosomal protein S10 domain"/>
    <property type="match status" value="1"/>
</dbReference>
<dbReference type="InterPro" id="IPR036838">
    <property type="entry name" value="Ribosomal_uS10_dom_sf"/>
</dbReference>
<dbReference type="HAMAP" id="MF_03046">
    <property type="entry name" value="ENY2_Sus1"/>
    <property type="match status" value="1"/>
</dbReference>